<proteinExistence type="predicted"/>
<gene>
    <name evidence="1" type="ORF">QX249_13080</name>
</gene>
<sequence length="211" mass="24226">MESTNHTELSKVVAIRVLDGLLKIQSEPNEGKIQKKITKLLISLNEKNAIRTLYQYGGIAGVKAAFHLSANKNQDLLYTYIFVARALGVDRRYAYDMMQIEIDELLSRSFLDKYANYIVKSANDSRVHLVVINDTGIPEYLIKSILRSRFRLRCVQIITLPISSKAEINELWNHMINQYKNAPIHYISNEINDALTPHHSQIHLSCLNEQE</sequence>
<reference evidence="1" key="1">
    <citation type="submission" date="2023-06" db="EMBL/GenBank/DDBJ databases">
        <title>Genomic Diversity of Vibrio spp. and Metagenomic Analysis of Pathogens in Florida Gulf Coastal Waters Following Hurricane Ian.</title>
        <authorList>
            <person name="Brumfield K.D."/>
        </authorList>
    </citation>
    <scope>NUCLEOTIDE SEQUENCE</scope>
    <source>
        <strain evidence="1">WBS2B-138</strain>
    </source>
</reference>
<dbReference type="EMBL" id="JAUHGG010000003">
    <property type="protein sequence ID" value="MDS1821600.1"/>
    <property type="molecule type" value="Genomic_DNA"/>
</dbReference>
<name>A0AAW8Q0K0_VIBPH</name>
<dbReference type="AlphaFoldDB" id="A0AAW8Q0K0"/>
<dbReference type="RefSeq" id="WP_311020511.1">
    <property type="nucleotide sequence ID" value="NZ_JAUHGG010000003.1"/>
</dbReference>
<evidence type="ECO:0000313" key="2">
    <source>
        <dbReference type="Proteomes" id="UP001253193"/>
    </source>
</evidence>
<evidence type="ECO:0000313" key="1">
    <source>
        <dbReference type="EMBL" id="MDS1821600.1"/>
    </source>
</evidence>
<comment type="caution">
    <text evidence="1">The sequence shown here is derived from an EMBL/GenBank/DDBJ whole genome shotgun (WGS) entry which is preliminary data.</text>
</comment>
<dbReference type="Proteomes" id="UP001253193">
    <property type="component" value="Unassembled WGS sequence"/>
</dbReference>
<protein>
    <submittedName>
        <fullName evidence="1">Uncharacterized protein</fullName>
    </submittedName>
</protein>
<organism evidence="1 2">
    <name type="scientific">Vibrio parahaemolyticus</name>
    <dbReference type="NCBI Taxonomy" id="670"/>
    <lineage>
        <taxon>Bacteria</taxon>
        <taxon>Pseudomonadati</taxon>
        <taxon>Pseudomonadota</taxon>
        <taxon>Gammaproteobacteria</taxon>
        <taxon>Vibrionales</taxon>
        <taxon>Vibrionaceae</taxon>
        <taxon>Vibrio</taxon>
    </lineage>
</organism>
<accession>A0AAW8Q0K0</accession>